<proteinExistence type="predicted"/>
<comment type="caution">
    <text evidence="1">The sequence shown here is derived from an EMBL/GenBank/DDBJ whole genome shotgun (WGS) entry which is preliminary data.</text>
</comment>
<reference evidence="1" key="1">
    <citation type="submission" date="2019-08" db="EMBL/GenBank/DDBJ databases">
        <authorList>
            <person name="Kucharzyk K."/>
            <person name="Murdoch R.W."/>
            <person name="Higgins S."/>
            <person name="Loffler F."/>
        </authorList>
    </citation>
    <scope>NUCLEOTIDE SEQUENCE</scope>
</reference>
<protein>
    <submittedName>
        <fullName evidence="1">Uncharacterized protein</fullName>
    </submittedName>
</protein>
<organism evidence="1">
    <name type="scientific">bioreactor metagenome</name>
    <dbReference type="NCBI Taxonomy" id="1076179"/>
    <lineage>
        <taxon>unclassified sequences</taxon>
        <taxon>metagenomes</taxon>
        <taxon>ecological metagenomes</taxon>
    </lineage>
</organism>
<dbReference type="AlphaFoldDB" id="A0A645HY32"/>
<evidence type="ECO:0000313" key="1">
    <source>
        <dbReference type="EMBL" id="MPN43780.1"/>
    </source>
</evidence>
<dbReference type="EMBL" id="VSSQ01102387">
    <property type="protein sequence ID" value="MPN43780.1"/>
    <property type="molecule type" value="Genomic_DNA"/>
</dbReference>
<sequence length="63" mass="7238">MDKIRIVFGAFLSIQSNFHTIRVNAGNDTETFVYQCFFNIDARKLSFLLNGFAQSFIKTAKNK</sequence>
<name>A0A645HY32_9ZZZZ</name>
<gene>
    <name evidence="1" type="ORF">SDC9_191340</name>
</gene>
<accession>A0A645HY32</accession>